<reference evidence="9" key="2">
    <citation type="submission" date="2021-04" db="EMBL/GenBank/DDBJ databases">
        <authorList>
            <person name="Gilroy R."/>
        </authorList>
    </citation>
    <scope>NUCLEOTIDE SEQUENCE</scope>
    <source>
        <strain evidence="9">5790</strain>
    </source>
</reference>
<evidence type="ECO:0000256" key="3">
    <source>
        <dbReference type="ARBA" id="ARBA00022960"/>
    </source>
</evidence>
<comment type="function">
    <text evidence="6">A probable RNA chaperone. Forms a complex with KhpA which binds to cellular RNA and controls its expression. Plays a role in peptidoglycan (PG) homeostasis and cell length regulation.</text>
</comment>
<sequence length="307" mass="33939">MPRKIEKNAKSKEEALKLAAEELGVGVDELSYTVEREIGKGLLGRLLGREVIISAWVTKEAEEEERLRRTREQRRAARQEREAAAKSAAAPKRPADGRTQPPAKPTERKAEQTAPQKPAAEAAAVRKKDTPERKAVADTAETAAAEPKKETKNRKVTEKSVSDAKYFAENLIRMMGLDDASVTAENGGSAVNLTVSGERMGLLIGKRGETLDAVQYLTSLYVNKEKNSYIKINLDTEGYRAKREETLVKLAHSLERKVIREGRAVTLEPMSPNERRIIHAALQGSSRIKTYSVGNEPSRKVVVALQD</sequence>
<evidence type="ECO:0000313" key="9">
    <source>
        <dbReference type="EMBL" id="HIV85185.1"/>
    </source>
</evidence>
<keyword evidence="1 6" id="KW-0963">Cytoplasm</keyword>
<dbReference type="PROSITE" id="PS50084">
    <property type="entry name" value="KH_TYPE_1"/>
    <property type="match status" value="1"/>
</dbReference>
<name>A0A9D1TKW4_9FIRM</name>
<dbReference type="InterPro" id="IPR039247">
    <property type="entry name" value="KhpB"/>
</dbReference>
<comment type="caution">
    <text evidence="9">The sequence shown here is derived from an EMBL/GenBank/DDBJ whole genome shotgun (WGS) entry which is preliminary data.</text>
</comment>
<comment type="subunit">
    <text evidence="6">Forms a complex with KhpA.</text>
</comment>
<feature type="compositionally biased region" description="Low complexity" evidence="7">
    <location>
        <begin position="112"/>
        <end position="123"/>
    </location>
</feature>
<dbReference type="Pfam" id="PF13083">
    <property type="entry name" value="KH_KhpA-B"/>
    <property type="match status" value="1"/>
</dbReference>
<feature type="compositionally biased region" description="Basic and acidic residues" evidence="7">
    <location>
        <begin position="124"/>
        <end position="136"/>
    </location>
</feature>
<feature type="compositionally biased region" description="Basic and acidic residues" evidence="7">
    <location>
        <begin position="146"/>
        <end position="159"/>
    </location>
</feature>
<dbReference type="GO" id="GO:0008360">
    <property type="term" value="P:regulation of cell shape"/>
    <property type="evidence" value="ECO:0007669"/>
    <property type="project" value="UniProtKB-KW"/>
</dbReference>
<dbReference type="PANTHER" id="PTHR35800">
    <property type="entry name" value="PROTEIN JAG"/>
    <property type="match status" value="1"/>
</dbReference>
<dbReference type="CDD" id="cd02644">
    <property type="entry name" value="R3H_jag"/>
    <property type="match status" value="1"/>
</dbReference>
<feature type="region of interest" description="Jag_N domain" evidence="6">
    <location>
        <begin position="6"/>
        <end position="56"/>
    </location>
</feature>
<feature type="domain" description="R3H" evidence="8">
    <location>
        <begin position="241"/>
        <end position="307"/>
    </location>
</feature>
<dbReference type="InterPro" id="IPR034079">
    <property type="entry name" value="R3H_KhpB"/>
</dbReference>
<dbReference type="GO" id="GO:0005737">
    <property type="term" value="C:cytoplasm"/>
    <property type="evidence" value="ECO:0007669"/>
    <property type="project" value="UniProtKB-SubCell"/>
</dbReference>
<evidence type="ECO:0000256" key="7">
    <source>
        <dbReference type="SAM" id="MobiDB-lite"/>
    </source>
</evidence>
<dbReference type="PROSITE" id="PS51061">
    <property type="entry name" value="R3H"/>
    <property type="match status" value="1"/>
</dbReference>
<dbReference type="Proteomes" id="UP000824162">
    <property type="component" value="Unassembled WGS sequence"/>
</dbReference>
<comment type="similarity">
    <text evidence="6">Belongs to the KhpB RNA-binding protein family.</text>
</comment>
<comment type="subcellular location">
    <subcellularLocation>
        <location evidence="6">Cytoplasm</location>
    </subcellularLocation>
</comment>
<evidence type="ECO:0000256" key="2">
    <source>
        <dbReference type="ARBA" id="ARBA00022884"/>
    </source>
</evidence>
<dbReference type="SMART" id="SM00393">
    <property type="entry name" value="R3H"/>
    <property type="match status" value="1"/>
</dbReference>
<proteinExistence type="inferred from homology"/>
<dbReference type="Gene3D" id="3.30.1370.50">
    <property type="entry name" value="R3H-like domain"/>
    <property type="match status" value="1"/>
</dbReference>
<dbReference type="Pfam" id="PF01424">
    <property type="entry name" value="R3H"/>
    <property type="match status" value="1"/>
</dbReference>
<evidence type="ECO:0000256" key="5">
    <source>
        <dbReference type="ARBA" id="ARBA00023316"/>
    </source>
</evidence>
<dbReference type="Gene3D" id="3.30.30.80">
    <property type="entry name" value="probable RNA-binding protein from clostridium symbiosum atcc 14940"/>
    <property type="match status" value="1"/>
</dbReference>
<dbReference type="InterPro" id="IPR015946">
    <property type="entry name" value="KH_dom-like_a/b"/>
</dbReference>
<organism evidence="9 10">
    <name type="scientific">Candidatus Monoglobus merdigallinarum</name>
    <dbReference type="NCBI Taxonomy" id="2838698"/>
    <lineage>
        <taxon>Bacteria</taxon>
        <taxon>Bacillati</taxon>
        <taxon>Bacillota</taxon>
        <taxon>Clostridia</taxon>
        <taxon>Monoglobales</taxon>
        <taxon>Monoglobaceae</taxon>
        <taxon>Monoglobus</taxon>
    </lineage>
</organism>
<accession>A0A9D1TKW4</accession>
<keyword evidence="2 6" id="KW-0694">RNA-binding</keyword>
<feature type="compositionally biased region" description="Basic and acidic residues" evidence="7">
    <location>
        <begin position="73"/>
        <end position="84"/>
    </location>
</feature>
<dbReference type="GO" id="GO:0071555">
    <property type="term" value="P:cell wall organization"/>
    <property type="evidence" value="ECO:0007669"/>
    <property type="project" value="UniProtKB-KW"/>
</dbReference>
<dbReference type="EMBL" id="DXIJ01000001">
    <property type="protein sequence ID" value="HIV85185.1"/>
    <property type="molecule type" value="Genomic_DNA"/>
</dbReference>
<comment type="domain">
    <text evidence="6">Has an N-terminal Jag-N domain and 2 RNA-binding domains (KH and R3H).</text>
</comment>
<evidence type="ECO:0000256" key="1">
    <source>
        <dbReference type="ARBA" id="ARBA00022490"/>
    </source>
</evidence>
<dbReference type="AlphaFoldDB" id="A0A9D1TKW4"/>
<dbReference type="InterPro" id="IPR038247">
    <property type="entry name" value="Jag_N_dom_sf"/>
</dbReference>
<dbReference type="PANTHER" id="PTHR35800:SF1">
    <property type="entry name" value="RNA-BINDING PROTEIN KHPB"/>
    <property type="match status" value="1"/>
</dbReference>
<dbReference type="InterPro" id="IPR038008">
    <property type="entry name" value="Jag_KH"/>
</dbReference>
<dbReference type="InterPro" id="IPR036867">
    <property type="entry name" value="R3H_dom_sf"/>
</dbReference>
<dbReference type="InterPro" id="IPR032782">
    <property type="entry name" value="KhpB_N"/>
</dbReference>
<protein>
    <recommendedName>
        <fullName evidence="6">RNA-binding protein KhpB</fullName>
    </recommendedName>
    <alternativeName>
        <fullName evidence="6">RNA-binding protein EloR</fullName>
    </alternativeName>
</protein>
<gene>
    <name evidence="6" type="primary">khpB</name>
    <name evidence="6" type="synonym">eloR</name>
    <name evidence="9" type="ORF">H9900_00045</name>
</gene>
<dbReference type="HAMAP" id="MF_00867">
    <property type="entry name" value="KhpB"/>
    <property type="match status" value="1"/>
</dbReference>
<keyword evidence="4 6" id="KW-0143">Chaperone</keyword>
<evidence type="ECO:0000259" key="8">
    <source>
        <dbReference type="PROSITE" id="PS51061"/>
    </source>
</evidence>
<keyword evidence="3 6" id="KW-0133">Cell shape</keyword>
<dbReference type="NCBIfam" id="NF041568">
    <property type="entry name" value="Jag_EloR"/>
    <property type="match status" value="1"/>
</dbReference>
<dbReference type="InterPro" id="IPR001374">
    <property type="entry name" value="R3H_dom"/>
</dbReference>
<dbReference type="GO" id="GO:0009252">
    <property type="term" value="P:peptidoglycan biosynthetic process"/>
    <property type="evidence" value="ECO:0007669"/>
    <property type="project" value="UniProtKB-UniRule"/>
</dbReference>
<evidence type="ECO:0000256" key="4">
    <source>
        <dbReference type="ARBA" id="ARBA00023186"/>
    </source>
</evidence>
<keyword evidence="5 6" id="KW-0961">Cell wall biogenesis/degradation</keyword>
<dbReference type="SUPFAM" id="SSF82708">
    <property type="entry name" value="R3H domain"/>
    <property type="match status" value="1"/>
</dbReference>
<dbReference type="GO" id="GO:0003723">
    <property type="term" value="F:RNA binding"/>
    <property type="evidence" value="ECO:0007669"/>
    <property type="project" value="UniProtKB-UniRule"/>
</dbReference>
<dbReference type="SMART" id="SM01245">
    <property type="entry name" value="Jag_N"/>
    <property type="match status" value="1"/>
</dbReference>
<dbReference type="CDD" id="cd02414">
    <property type="entry name" value="KH-II_Jag"/>
    <property type="match status" value="1"/>
</dbReference>
<evidence type="ECO:0000313" key="10">
    <source>
        <dbReference type="Proteomes" id="UP000824162"/>
    </source>
</evidence>
<dbReference type="Pfam" id="PF14804">
    <property type="entry name" value="Jag_N"/>
    <property type="match status" value="1"/>
</dbReference>
<feature type="region of interest" description="Disordered" evidence="7">
    <location>
        <begin position="59"/>
        <end position="159"/>
    </location>
</feature>
<evidence type="ECO:0000256" key="6">
    <source>
        <dbReference type="HAMAP-Rule" id="MF_00867"/>
    </source>
</evidence>
<dbReference type="Gene3D" id="3.30.300.20">
    <property type="match status" value="1"/>
</dbReference>
<reference evidence="9" key="1">
    <citation type="journal article" date="2021" name="PeerJ">
        <title>Extensive microbial diversity within the chicken gut microbiome revealed by metagenomics and culture.</title>
        <authorList>
            <person name="Gilroy R."/>
            <person name="Ravi A."/>
            <person name="Getino M."/>
            <person name="Pursley I."/>
            <person name="Horton D.L."/>
            <person name="Alikhan N.F."/>
            <person name="Baker D."/>
            <person name="Gharbi K."/>
            <person name="Hall N."/>
            <person name="Watson M."/>
            <person name="Adriaenssens E.M."/>
            <person name="Foster-Nyarko E."/>
            <person name="Jarju S."/>
            <person name="Secka A."/>
            <person name="Antonio M."/>
            <person name="Oren A."/>
            <person name="Chaudhuri R.R."/>
            <person name="La Ragione R."/>
            <person name="Hildebrand F."/>
            <person name="Pallen M.J."/>
        </authorList>
    </citation>
    <scope>NUCLEOTIDE SEQUENCE</scope>
    <source>
        <strain evidence="9">5790</strain>
    </source>
</reference>